<protein>
    <recommendedName>
        <fullName evidence="1">Copper amine oxidase-like N-terminal domain-containing protein</fullName>
    </recommendedName>
</protein>
<proteinExistence type="predicted"/>
<feature type="domain" description="Copper amine oxidase-like N-terminal" evidence="1">
    <location>
        <begin position="37"/>
        <end position="134"/>
    </location>
</feature>
<evidence type="ECO:0000313" key="2">
    <source>
        <dbReference type="EMBL" id="PKU51454.1"/>
    </source>
</evidence>
<dbReference type="InterPro" id="IPR012854">
    <property type="entry name" value="Cu_amine_oxidase-like_N"/>
</dbReference>
<organism evidence="2 3">
    <name type="scientific">Lysinibacillus fusiformis</name>
    <dbReference type="NCBI Taxonomy" id="28031"/>
    <lineage>
        <taxon>Bacteria</taxon>
        <taxon>Bacillati</taxon>
        <taxon>Bacillota</taxon>
        <taxon>Bacilli</taxon>
        <taxon>Bacillales</taxon>
        <taxon>Bacillaceae</taxon>
        <taxon>Lysinibacillus</taxon>
    </lineage>
</organism>
<dbReference type="Pfam" id="PF07833">
    <property type="entry name" value="Cu_amine_oxidN1"/>
    <property type="match status" value="1"/>
</dbReference>
<dbReference type="SUPFAM" id="SSF55383">
    <property type="entry name" value="Copper amine oxidase, domain N"/>
    <property type="match status" value="1"/>
</dbReference>
<reference evidence="2 3" key="1">
    <citation type="submission" date="2017-10" db="EMBL/GenBank/DDBJ databases">
        <title>Draft genome of Lysinibacillus fusiformis strain Juneja, a laboratory-derived pathogen of Drosophila melanogaster.</title>
        <authorList>
            <person name="Smith B.R."/>
            <person name="Unckless R.L."/>
        </authorList>
    </citation>
    <scope>NUCLEOTIDE SEQUENCE [LARGE SCALE GENOMIC DNA]</scope>
    <source>
        <strain evidence="2 3">Juneja</strain>
    </source>
</reference>
<dbReference type="EMBL" id="PDFK01000003">
    <property type="protein sequence ID" value="PKU51454.1"/>
    <property type="molecule type" value="Genomic_DNA"/>
</dbReference>
<accession>A0A2I0UZH4</accession>
<dbReference type="RefSeq" id="WP_101966664.1">
    <property type="nucleotide sequence ID" value="NZ_PDFK01000003.1"/>
</dbReference>
<dbReference type="Gene3D" id="3.30.457.10">
    <property type="entry name" value="Copper amine oxidase-like, N-terminal domain"/>
    <property type="match status" value="1"/>
</dbReference>
<dbReference type="Proteomes" id="UP000234956">
    <property type="component" value="Unassembled WGS sequence"/>
</dbReference>
<evidence type="ECO:0000313" key="3">
    <source>
        <dbReference type="Proteomes" id="UP000234956"/>
    </source>
</evidence>
<dbReference type="AlphaFoldDB" id="A0A2I0UZH4"/>
<comment type="caution">
    <text evidence="2">The sequence shown here is derived from an EMBL/GenBank/DDBJ whole genome shotgun (WGS) entry which is preliminary data.</text>
</comment>
<name>A0A2I0UZH4_9BACI</name>
<dbReference type="InterPro" id="IPR036582">
    <property type="entry name" value="Mao_N_sf"/>
</dbReference>
<gene>
    <name evidence="2" type="ORF">CRI88_12150</name>
</gene>
<evidence type="ECO:0000259" key="1">
    <source>
        <dbReference type="Pfam" id="PF07833"/>
    </source>
</evidence>
<sequence length="224" mass="25802">MLKRLFFVSFVFYLCSLIYVEDSSYVHAINKDVIFFDSGTAINGRTMLPMRNIFESLDATVAWDSSTQTITASKGNTTIQLKVNSYKAIVNGKETFLDNPPTIMNSTTMVPVRFVSESLKLPVEWDSTLRVVNIITEGKNIFIYVNDPTINTDKNSKINNYNQLVDLHNNLLFVLQNLEYEKSLYPNYSQDYRNILEKQLTLSKLKLKVMQRMEVILTEIIRQG</sequence>